<name>A0A014MHV3_9BACT</name>
<comment type="subcellular location">
    <subcellularLocation>
        <location evidence="1">Cell membrane</location>
        <topology evidence="1">Multi-pass membrane protein</topology>
    </subcellularLocation>
</comment>
<evidence type="ECO:0000256" key="2">
    <source>
        <dbReference type="ARBA" id="ARBA00022448"/>
    </source>
</evidence>
<comment type="caution">
    <text evidence="9">The sequence shown here is derived from an EMBL/GenBank/DDBJ whole genome shotgun (WGS) entry which is preliminary data.</text>
</comment>
<dbReference type="CDD" id="cd06261">
    <property type="entry name" value="TM_PBP2"/>
    <property type="match status" value="1"/>
</dbReference>
<dbReference type="InterPro" id="IPR000515">
    <property type="entry name" value="MetI-like"/>
</dbReference>
<evidence type="ECO:0000313" key="10">
    <source>
        <dbReference type="Proteomes" id="UP000020977"/>
    </source>
</evidence>
<dbReference type="InterPro" id="IPR035906">
    <property type="entry name" value="MetI-like_sf"/>
</dbReference>
<organism evidence="9 10">
    <name type="scientific">Mesomycoplasma ovipneumoniae 14811</name>
    <dbReference type="NCBI Taxonomy" id="1188239"/>
    <lineage>
        <taxon>Bacteria</taxon>
        <taxon>Bacillati</taxon>
        <taxon>Mycoplasmatota</taxon>
        <taxon>Mycoplasmoidales</taxon>
        <taxon>Metamycoplasmataceae</taxon>
        <taxon>Mesomycoplasma</taxon>
    </lineage>
</organism>
<dbReference type="Proteomes" id="UP000020977">
    <property type="component" value="Unassembled WGS sequence"/>
</dbReference>
<keyword evidence="6 7" id="KW-0472">Membrane</keyword>
<dbReference type="PANTHER" id="PTHR30193">
    <property type="entry name" value="ABC TRANSPORTER PERMEASE PROTEIN"/>
    <property type="match status" value="1"/>
</dbReference>
<feature type="transmembrane region" description="Helical" evidence="7">
    <location>
        <begin position="132"/>
        <end position="152"/>
    </location>
</feature>
<feature type="transmembrane region" description="Helical" evidence="7">
    <location>
        <begin position="96"/>
        <end position="120"/>
    </location>
</feature>
<keyword evidence="2" id="KW-0813">Transport</keyword>
<feature type="domain" description="ABC transmembrane type-1" evidence="8">
    <location>
        <begin position="92"/>
        <end position="307"/>
    </location>
</feature>
<dbReference type="PATRIC" id="fig|1188239.3.peg.905"/>
<dbReference type="SUPFAM" id="SSF161098">
    <property type="entry name" value="MetI-like"/>
    <property type="match status" value="1"/>
</dbReference>
<feature type="transmembrane region" description="Helical" evidence="7">
    <location>
        <begin position="286"/>
        <end position="307"/>
    </location>
</feature>
<dbReference type="RefSeq" id="WP_044284206.1">
    <property type="nucleotide sequence ID" value="NZ_JFAD01000018.1"/>
</dbReference>
<evidence type="ECO:0000256" key="1">
    <source>
        <dbReference type="ARBA" id="ARBA00004651"/>
    </source>
</evidence>
<evidence type="ECO:0000256" key="6">
    <source>
        <dbReference type="ARBA" id="ARBA00023136"/>
    </source>
</evidence>
<reference evidence="9 10" key="1">
    <citation type="submission" date="2014-03" db="EMBL/GenBank/DDBJ databases">
        <title>Genome sequence of Mycoplasma ovipneumoniae strain 14811.</title>
        <authorList>
            <person name="Sirand-Pugnet P."/>
            <person name="Breton M."/>
            <person name="Dordet-Frisoni E."/>
            <person name="Baranowski E."/>
            <person name="Barre A."/>
            <person name="Couture C."/>
            <person name="Dupuy V."/>
            <person name="Gaurivaud P."/>
            <person name="Jacob D."/>
            <person name="Lemaitre C."/>
            <person name="Manso-Silvan L."/>
            <person name="Nikolski M."/>
            <person name="Nouvel L.-X."/>
            <person name="Poumarat F."/>
            <person name="Tardy F."/>
            <person name="Thebault P."/>
            <person name="Theil S."/>
            <person name="Citti C."/>
            <person name="Thiaucourt F."/>
            <person name="Blanchard A."/>
        </authorList>
    </citation>
    <scope>NUCLEOTIDE SEQUENCE [LARGE SCALE GENOMIC DNA]</scope>
    <source>
        <strain evidence="9 10">14811</strain>
    </source>
</reference>
<evidence type="ECO:0000256" key="3">
    <source>
        <dbReference type="ARBA" id="ARBA00022475"/>
    </source>
</evidence>
<feature type="transmembrane region" description="Helical" evidence="7">
    <location>
        <begin position="33"/>
        <end position="55"/>
    </location>
</feature>
<gene>
    <name evidence="9" type="ORF">MOVI_3690</name>
</gene>
<accession>A0A014MHV3</accession>
<dbReference type="Gene3D" id="1.10.3720.10">
    <property type="entry name" value="MetI-like"/>
    <property type="match status" value="1"/>
</dbReference>
<feature type="transmembrane region" description="Helical" evidence="7">
    <location>
        <begin position="238"/>
        <end position="259"/>
    </location>
</feature>
<dbReference type="EMBL" id="JFAD01000018">
    <property type="protein sequence ID" value="EXU61125.1"/>
    <property type="molecule type" value="Genomic_DNA"/>
</dbReference>
<dbReference type="GeneID" id="89471721"/>
<dbReference type="GO" id="GO:0055085">
    <property type="term" value="P:transmembrane transport"/>
    <property type="evidence" value="ECO:0007669"/>
    <property type="project" value="InterPro"/>
</dbReference>
<protein>
    <submittedName>
        <fullName evidence="9">ABC transport permease protein</fullName>
    </submittedName>
</protein>
<keyword evidence="5 7" id="KW-1133">Transmembrane helix</keyword>
<dbReference type="AlphaFoldDB" id="A0A014MHV3"/>
<evidence type="ECO:0000256" key="7">
    <source>
        <dbReference type="SAM" id="Phobius"/>
    </source>
</evidence>
<evidence type="ECO:0000313" key="9">
    <source>
        <dbReference type="EMBL" id="EXU61125.1"/>
    </source>
</evidence>
<sequence length="336" mass="37397">MNLINRYFLKQRIKKTNLELGILDQKQPFWKPFLILLPSILVIFIFTFLPFLYSISKSVSIEINPNIAGNTRFGFDNFVDLITLDTNFHIAIRNSVIYSIAALPLGLIISLIIASTIASLHRKYARGFWQTVFFLPYVTSGIAVSVAFAYIFDSETGFINRLFGISTRWLNSGNPSSFNALLVVLMSGVWRSLAFEVLILTTAMLSVNPTLYKAAAIDGASPVRQFFKITLPSVSKTINFLITIGIIGGIKVFPIGIFANETEAISNGGATLLIYIYKNVRGTPNFAQAGALTIYLFVFGIALSVVVKKFLSTIFLVADKITEKNVHYKIKNSKIY</sequence>
<dbReference type="STRING" id="1188239.MOVI_3690"/>
<evidence type="ECO:0000256" key="4">
    <source>
        <dbReference type="ARBA" id="ARBA00022692"/>
    </source>
</evidence>
<proteinExistence type="predicted"/>
<dbReference type="PANTHER" id="PTHR30193:SF37">
    <property type="entry name" value="INNER MEMBRANE ABC TRANSPORTER PERMEASE PROTEIN YCJO"/>
    <property type="match status" value="1"/>
</dbReference>
<dbReference type="PROSITE" id="PS50928">
    <property type="entry name" value="ABC_TM1"/>
    <property type="match status" value="1"/>
</dbReference>
<keyword evidence="3" id="KW-1003">Cell membrane</keyword>
<evidence type="ECO:0000259" key="8">
    <source>
        <dbReference type="PROSITE" id="PS50928"/>
    </source>
</evidence>
<keyword evidence="4 7" id="KW-0812">Transmembrane</keyword>
<dbReference type="InterPro" id="IPR051393">
    <property type="entry name" value="ABC_transporter_permease"/>
</dbReference>
<dbReference type="GO" id="GO:0005886">
    <property type="term" value="C:plasma membrane"/>
    <property type="evidence" value="ECO:0007669"/>
    <property type="project" value="UniProtKB-SubCell"/>
</dbReference>
<evidence type="ECO:0000256" key="5">
    <source>
        <dbReference type="ARBA" id="ARBA00022989"/>
    </source>
</evidence>
<dbReference type="eggNOG" id="COG1175">
    <property type="taxonomic scope" value="Bacteria"/>
</dbReference>